<accession>A0A6A6NRA4</accession>
<sequence length="157" mass="17271">MRMYTLPLSRQKLVLPNGPGIMDRYDLANLDSLADHQGLHNRTVPLSPRLFAKHPVASAAPHSPGKGQDVILFLLIGSTNWQLRIRNARSGLRGAPAPSDGRGINEEKPALSLRNRTLPFLFCNIMVWPWISVVGPSSPPVQLPIVRCSEPIDNANN</sequence>
<name>A0A6A6NRA4_9PEZI</name>
<reference evidence="1" key="1">
    <citation type="journal article" date="2020" name="Stud. Mycol.">
        <title>101 Dothideomycetes genomes: a test case for predicting lifestyles and emergence of pathogens.</title>
        <authorList>
            <person name="Haridas S."/>
            <person name="Albert R."/>
            <person name="Binder M."/>
            <person name="Bloem J."/>
            <person name="Labutti K."/>
            <person name="Salamov A."/>
            <person name="Andreopoulos B."/>
            <person name="Baker S."/>
            <person name="Barry K."/>
            <person name="Bills G."/>
            <person name="Bluhm B."/>
            <person name="Cannon C."/>
            <person name="Castanera R."/>
            <person name="Culley D."/>
            <person name="Daum C."/>
            <person name="Ezra D."/>
            <person name="Gonzalez J."/>
            <person name="Henrissat B."/>
            <person name="Kuo A."/>
            <person name="Liang C."/>
            <person name="Lipzen A."/>
            <person name="Lutzoni F."/>
            <person name="Magnuson J."/>
            <person name="Mondo S."/>
            <person name="Nolan M."/>
            <person name="Ohm R."/>
            <person name="Pangilinan J."/>
            <person name="Park H.-J."/>
            <person name="Ramirez L."/>
            <person name="Alfaro M."/>
            <person name="Sun H."/>
            <person name="Tritt A."/>
            <person name="Yoshinaga Y."/>
            <person name="Zwiers L.-H."/>
            <person name="Turgeon B."/>
            <person name="Goodwin S."/>
            <person name="Spatafora J."/>
            <person name="Crous P."/>
            <person name="Grigoriev I."/>
        </authorList>
    </citation>
    <scope>NUCLEOTIDE SEQUENCE</scope>
    <source>
        <strain evidence="1">ATCC 16933</strain>
    </source>
</reference>
<dbReference type="EMBL" id="MU001692">
    <property type="protein sequence ID" value="KAF2454239.1"/>
    <property type="molecule type" value="Genomic_DNA"/>
</dbReference>
<gene>
    <name evidence="1" type="ORF">BDY21DRAFT_107700</name>
</gene>
<evidence type="ECO:0000313" key="1">
    <source>
        <dbReference type="EMBL" id="KAF2454239.1"/>
    </source>
</evidence>
<proteinExistence type="predicted"/>
<dbReference type="AlphaFoldDB" id="A0A6A6NRA4"/>
<dbReference type="Proteomes" id="UP000799766">
    <property type="component" value="Unassembled WGS sequence"/>
</dbReference>
<keyword evidence="2" id="KW-1185">Reference proteome</keyword>
<protein>
    <submittedName>
        <fullName evidence="1">Uncharacterized protein</fullName>
    </submittedName>
</protein>
<evidence type="ECO:0000313" key="2">
    <source>
        <dbReference type="Proteomes" id="UP000799766"/>
    </source>
</evidence>
<organism evidence="1 2">
    <name type="scientific">Lineolata rhizophorae</name>
    <dbReference type="NCBI Taxonomy" id="578093"/>
    <lineage>
        <taxon>Eukaryota</taxon>
        <taxon>Fungi</taxon>
        <taxon>Dikarya</taxon>
        <taxon>Ascomycota</taxon>
        <taxon>Pezizomycotina</taxon>
        <taxon>Dothideomycetes</taxon>
        <taxon>Dothideomycetes incertae sedis</taxon>
        <taxon>Lineolatales</taxon>
        <taxon>Lineolataceae</taxon>
        <taxon>Lineolata</taxon>
    </lineage>
</organism>